<dbReference type="OrthoDB" id="3247165at2759"/>
<name>A0A4S8MK62_DENBC</name>
<evidence type="ECO:0000313" key="1">
    <source>
        <dbReference type="EMBL" id="THV03165.1"/>
    </source>
</evidence>
<proteinExistence type="predicted"/>
<dbReference type="EMBL" id="ML179069">
    <property type="protein sequence ID" value="THV03165.1"/>
    <property type="molecule type" value="Genomic_DNA"/>
</dbReference>
<evidence type="ECO:0000313" key="2">
    <source>
        <dbReference type="Proteomes" id="UP000297245"/>
    </source>
</evidence>
<keyword evidence="2" id="KW-1185">Reference proteome</keyword>
<dbReference type="Proteomes" id="UP000297245">
    <property type="component" value="Unassembled WGS sequence"/>
</dbReference>
<reference evidence="1 2" key="1">
    <citation type="journal article" date="2019" name="Nat. Ecol. Evol.">
        <title>Megaphylogeny resolves global patterns of mushroom evolution.</title>
        <authorList>
            <person name="Varga T."/>
            <person name="Krizsan K."/>
            <person name="Foldi C."/>
            <person name="Dima B."/>
            <person name="Sanchez-Garcia M."/>
            <person name="Sanchez-Ramirez S."/>
            <person name="Szollosi G.J."/>
            <person name="Szarkandi J.G."/>
            <person name="Papp V."/>
            <person name="Albert L."/>
            <person name="Andreopoulos W."/>
            <person name="Angelini C."/>
            <person name="Antonin V."/>
            <person name="Barry K.W."/>
            <person name="Bougher N.L."/>
            <person name="Buchanan P."/>
            <person name="Buyck B."/>
            <person name="Bense V."/>
            <person name="Catcheside P."/>
            <person name="Chovatia M."/>
            <person name="Cooper J."/>
            <person name="Damon W."/>
            <person name="Desjardin D."/>
            <person name="Finy P."/>
            <person name="Geml J."/>
            <person name="Haridas S."/>
            <person name="Hughes K."/>
            <person name="Justo A."/>
            <person name="Karasinski D."/>
            <person name="Kautmanova I."/>
            <person name="Kiss B."/>
            <person name="Kocsube S."/>
            <person name="Kotiranta H."/>
            <person name="LaButti K.M."/>
            <person name="Lechner B.E."/>
            <person name="Liimatainen K."/>
            <person name="Lipzen A."/>
            <person name="Lukacs Z."/>
            <person name="Mihaltcheva S."/>
            <person name="Morgado L.N."/>
            <person name="Niskanen T."/>
            <person name="Noordeloos M.E."/>
            <person name="Ohm R.A."/>
            <person name="Ortiz-Santana B."/>
            <person name="Ovrebo C."/>
            <person name="Racz N."/>
            <person name="Riley R."/>
            <person name="Savchenko A."/>
            <person name="Shiryaev A."/>
            <person name="Soop K."/>
            <person name="Spirin V."/>
            <person name="Szebenyi C."/>
            <person name="Tomsovsky M."/>
            <person name="Tulloss R.E."/>
            <person name="Uehling J."/>
            <person name="Grigoriev I.V."/>
            <person name="Vagvolgyi C."/>
            <person name="Papp T."/>
            <person name="Martin F.M."/>
            <person name="Miettinen O."/>
            <person name="Hibbett D.S."/>
            <person name="Nagy L.G."/>
        </authorList>
    </citation>
    <scope>NUCLEOTIDE SEQUENCE [LARGE SCALE GENOMIC DNA]</scope>
    <source>
        <strain evidence="1 2">CBS 962.96</strain>
    </source>
</reference>
<protein>
    <submittedName>
        <fullName evidence="1">Uncharacterized protein</fullName>
    </submittedName>
</protein>
<accession>A0A4S8MK62</accession>
<organism evidence="1 2">
    <name type="scientific">Dendrothele bispora (strain CBS 962.96)</name>
    <dbReference type="NCBI Taxonomy" id="1314807"/>
    <lineage>
        <taxon>Eukaryota</taxon>
        <taxon>Fungi</taxon>
        <taxon>Dikarya</taxon>
        <taxon>Basidiomycota</taxon>
        <taxon>Agaricomycotina</taxon>
        <taxon>Agaricomycetes</taxon>
        <taxon>Agaricomycetidae</taxon>
        <taxon>Agaricales</taxon>
        <taxon>Agaricales incertae sedis</taxon>
        <taxon>Dendrothele</taxon>
    </lineage>
</organism>
<gene>
    <name evidence="1" type="ORF">K435DRAFT_651879</name>
</gene>
<sequence length="292" mass="32926">MTDYASQGKTRLFNPVIIQNCKDYHGIYTALSRSATAAGTVILQGFSPAKITGGIRGSLRQEYRELELLDDITRLRYNGNLHKSVYGDCRNILIKSFRTWKGQDYVPKHVHNAIRWTKSDPLQETDIEDLAWRIVKNNEDNLKVQNSHLILERLQPANGSKLIVKANSCKRARSPSIENSERECVKKQRTDEINNTVSSRMGPQWNENSCAYDVVVAILYALWQTDAPTWSIRFEGPGNDTLKSLGAAFKNILQGSGSIEDARDVLRTNLGVLDNARFKVFHKSGSYSSTCE</sequence>
<dbReference type="AlphaFoldDB" id="A0A4S8MK62"/>